<organism evidence="2 3">
    <name type="scientific">Motilibacter peucedani</name>
    <dbReference type="NCBI Taxonomy" id="598650"/>
    <lineage>
        <taxon>Bacteria</taxon>
        <taxon>Bacillati</taxon>
        <taxon>Actinomycetota</taxon>
        <taxon>Actinomycetes</taxon>
        <taxon>Motilibacterales</taxon>
        <taxon>Motilibacteraceae</taxon>
        <taxon>Motilibacter</taxon>
    </lineage>
</organism>
<dbReference type="Gene3D" id="2.60.120.260">
    <property type="entry name" value="Galactose-binding domain-like"/>
    <property type="match status" value="1"/>
</dbReference>
<evidence type="ECO:0000256" key="1">
    <source>
        <dbReference type="SAM" id="SignalP"/>
    </source>
</evidence>
<dbReference type="InParanoid" id="A0A420XLC1"/>
<dbReference type="InterPro" id="IPR011042">
    <property type="entry name" value="6-blade_b-propeller_TolB-like"/>
</dbReference>
<protein>
    <recommendedName>
        <fullName evidence="4">Fibronectin type-III domain-containing protein</fullName>
    </recommendedName>
</protein>
<feature type="signal peptide" evidence="1">
    <location>
        <begin position="1"/>
        <end position="28"/>
    </location>
</feature>
<dbReference type="Proteomes" id="UP000281955">
    <property type="component" value="Unassembled WGS sequence"/>
</dbReference>
<evidence type="ECO:0000313" key="3">
    <source>
        <dbReference type="Proteomes" id="UP000281955"/>
    </source>
</evidence>
<name>A0A420XLC1_9ACTN</name>
<dbReference type="GO" id="GO:0005975">
    <property type="term" value="P:carbohydrate metabolic process"/>
    <property type="evidence" value="ECO:0007669"/>
    <property type="project" value="UniProtKB-ARBA"/>
</dbReference>
<dbReference type="InterPro" id="IPR013783">
    <property type="entry name" value="Ig-like_fold"/>
</dbReference>
<dbReference type="EMBL" id="RBWV01000014">
    <property type="protein sequence ID" value="RKS71282.1"/>
    <property type="molecule type" value="Genomic_DNA"/>
</dbReference>
<accession>A0A420XLC1</accession>
<evidence type="ECO:0008006" key="4">
    <source>
        <dbReference type="Google" id="ProtNLM"/>
    </source>
</evidence>
<comment type="caution">
    <text evidence="2">The sequence shown here is derived from an EMBL/GenBank/DDBJ whole genome shotgun (WGS) entry which is preliminary data.</text>
</comment>
<dbReference type="AlphaFoldDB" id="A0A420XLC1"/>
<proteinExistence type="predicted"/>
<dbReference type="RefSeq" id="WP_121194374.1">
    <property type="nucleotide sequence ID" value="NZ_RBWV01000014.1"/>
</dbReference>
<keyword evidence="1" id="KW-0732">Signal</keyword>
<evidence type="ECO:0000313" key="2">
    <source>
        <dbReference type="EMBL" id="RKS71282.1"/>
    </source>
</evidence>
<feature type="chain" id="PRO_5019562044" description="Fibronectin type-III domain-containing protein" evidence="1">
    <location>
        <begin position="29"/>
        <end position="600"/>
    </location>
</feature>
<gene>
    <name evidence="2" type="ORF">CLV35_3078</name>
</gene>
<dbReference type="OrthoDB" id="262125at2"/>
<keyword evidence="3" id="KW-1185">Reference proteome</keyword>
<dbReference type="Gene3D" id="2.120.10.30">
    <property type="entry name" value="TolB, C-terminal domain"/>
    <property type="match status" value="1"/>
</dbReference>
<reference evidence="2 3" key="1">
    <citation type="submission" date="2018-10" db="EMBL/GenBank/DDBJ databases">
        <title>Genomic Encyclopedia of Archaeal and Bacterial Type Strains, Phase II (KMG-II): from individual species to whole genera.</title>
        <authorList>
            <person name="Goeker M."/>
        </authorList>
    </citation>
    <scope>NUCLEOTIDE SEQUENCE [LARGE SCALE GENOMIC DNA]</scope>
    <source>
        <strain evidence="2 3">RP-AC37</strain>
    </source>
</reference>
<dbReference type="Gene3D" id="2.60.40.10">
    <property type="entry name" value="Immunoglobulins"/>
    <property type="match status" value="1"/>
</dbReference>
<dbReference type="SUPFAM" id="SSF82171">
    <property type="entry name" value="DPP6 N-terminal domain-like"/>
    <property type="match status" value="1"/>
</dbReference>
<sequence length="600" mass="61892">MLSSHTSRSAALAALVLGAVLPALPAQAAGADAADGSLLWTSTSTSAAAPSSRRMVASALDGTGAAVVATTSPTGSPSADGTSAISLDQDGELQQLVRRAVPGGEVRDRLVLPSGLWSLQDVSSDGSQALLSRSTGVAFWRADLTSGTVVEVATGDIRAPRSASFDPSDPSSVILSSTLPGGIPGYAATAVSGGTTGRHWWILNNRQPDVVTVGSPDGLAVVAVLSGAGQRLLFARQGAMDDGVEVPLARPVLGRPVWSHDDRWVYWSDGDIWRVHSDGTGLQQLTSTPDELEESPVIVASPPPAVPPVSAPTTVSAGPGADQVVLRWTPSLGTLRTRIYRADPATGNRGDFLAETASSAFIDSGLVAGTTYGYLVVGVTSAGVESMPAFVRVSPTATPSLALTGWLGTRGAALQLRGATPGARHVVVWTEDGSVVGTTPLVPGADQAPVPATHRGVPLTATVTPYDPWGNAADAVRLSVEVPLDDRDARFSGTWRRSADPRALYGGTMRSAQAGASATLRASGRRLSVLAATGPRTGAIAVLLDGRRVAQVDTRTRVAREQRAVWTSGRLRPGRHVLRVVVLGTRGRATVRLDGVAARH</sequence>